<evidence type="ECO:0000313" key="2">
    <source>
        <dbReference type="EMBL" id="KZT55861.1"/>
    </source>
</evidence>
<dbReference type="AlphaFoldDB" id="A0A165EZB1"/>
<feature type="compositionally biased region" description="Pro residues" evidence="1">
    <location>
        <begin position="217"/>
        <end position="240"/>
    </location>
</feature>
<sequence>MPQQSTPQPASGRSGHHRPTERRTTLAICTAQEAASNDDSDHDRFGQPDTWSPDSMSDEEQDTGLMRGGNEAGSYRVRQNPQVQMNPRMAGPPPGQRPVPPGATVFVSPQGPGAPPIPLPVQPHHPPSGHPGPGAILPGPPLGRGYGGVPGPGPYTPTHVQPPHQPPPVPGYGVPQNTRGPLPGPPLAPGYGALQYPHGPPPPGPVPLYGAAQYPHGPMPGSGPPYGVPPAPPPAPRRRG</sequence>
<reference evidence="2 3" key="1">
    <citation type="journal article" date="2016" name="Mol. Biol. Evol.">
        <title>Comparative Genomics of Early-Diverging Mushroom-Forming Fungi Provides Insights into the Origins of Lignocellulose Decay Capabilities.</title>
        <authorList>
            <person name="Nagy L.G."/>
            <person name="Riley R."/>
            <person name="Tritt A."/>
            <person name="Adam C."/>
            <person name="Daum C."/>
            <person name="Floudas D."/>
            <person name="Sun H."/>
            <person name="Yadav J.S."/>
            <person name="Pangilinan J."/>
            <person name="Larsson K.H."/>
            <person name="Matsuura K."/>
            <person name="Barry K."/>
            <person name="Labutti K."/>
            <person name="Kuo R."/>
            <person name="Ohm R.A."/>
            <person name="Bhattacharya S.S."/>
            <person name="Shirouzu T."/>
            <person name="Yoshinaga Y."/>
            <person name="Martin F.M."/>
            <person name="Grigoriev I.V."/>
            <person name="Hibbett D.S."/>
        </authorList>
    </citation>
    <scope>NUCLEOTIDE SEQUENCE [LARGE SCALE GENOMIC DNA]</scope>
    <source>
        <strain evidence="2 3">HHB12733</strain>
    </source>
</reference>
<feature type="compositionally biased region" description="Polar residues" evidence="1">
    <location>
        <begin position="1"/>
        <end position="11"/>
    </location>
</feature>
<feature type="compositionally biased region" description="Pro residues" evidence="1">
    <location>
        <begin position="90"/>
        <end position="101"/>
    </location>
</feature>
<feature type="compositionally biased region" description="Pro residues" evidence="1">
    <location>
        <begin position="112"/>
        <end position="130"/>
    </location>
</feature>
<protein>
    <submittedName>
        <fullName evidence="2">Uncharacterized protein</fullName>
    </submittedName>
</protein>
<gene>
    <name evidence="2" type="ORF">CALCODRAFT_509818</name>
</gene>
<proteinExistence type="predicted"/>
<accession>A0A165EZB1</accession>
<name>A0A165EZB1_9BASI</name>
<dbReference type="Proteomes" id="UP000076842">
    <property type="component" value="Unassembled WGS sequence"/>
</dbReference>
<keyword evidence="3" id="KW-1185">Reference proteome</keyword>
<evidence type="ECO:0000256" key="1">
    <source>
        <dbReference type="SAM" id="MobiDB-lite"/>
    </source>
</evidence>
<organism evidence="2 3">
    <name type="scientific">Calocera cornea HHB12733</name>
    <dbReference type="NCBI Taxonomy" id="1353952"/>
    <lineage>
        <taxon>Eukaryota</taxon>
        <taxon>Fungi</taxon>
        <taxon>Dikarya</taxon>
        <taxon>Basidiomycota</taxon>
        <taxon>Agaricomycotina</taxon>
        <taxon>Dacrymycetes</taxon>
        <taxon>Dacrymycetales</taxon>
        <taxon>Dacrymycetaceae</taxon>
        <taxon>Calocera</taxon>
    </lineage>
</organism>
<dbReference type="InParanoid" id="A0A165EZB1"/>
<feature type="region of interest" description="Disordered" evidence="1">
    <location>
        <begin position="1"/>
        <end position="240"/>
    </location>
</feature>
<dbReference type="EMBL" id="KV423987">
    <property type="protein sequence ID" value="KZT55861.1"/>
    <property type="molecule type" value="Genomic_DNA"/>
</dbReference>
<evidence type="ECO:0000313" key="3">
    <source>
        <dbReference type="Proteomes" id="UP000076842"/>
    </source>
</evidence>